<keyword evidence="9" id="KW-1185">Reference proteome</keyword>
<dbReference type="PANTHER" id="PTHR23253:SF9">
    <property type="entry name" value="EUKARYOTIC TRANSLATION INITIATION FACTOR 4 GAMMA 2"/>
    <property type="match status" value="1"/>
</dbReference>
<keyword evidence="3" id="KW-0810">Translation regulation</keyword>
<feature type="compositionally biased region" description="Gly residues" evidence="6">
    <location>
        <begin position="944"/>
        <end position="955"/>
    </location>
</feature>
<dbReference type="FunFam" id="1.25.40.180:FF:000024">
    <property type="entry name" value="Eukaryotic translation initiation factor 4G"/>
    <property type="match status" value="2"/>
</dbReference>
<organism evidence="8 9">
    <name type="scientific">Cinnamomum micranthum f. kanehirae</name>
    <dbReference type="NCBI Taxonomy" id="337451"/>
    <lineage>
        <taxon>Eukaryota</taxon>
        <taxon>Viridiplantae</taxon>
        <taxon>Streptophyta</taxon>
        <taxon>Embryophyta</taxon>
        <taxon>Tracheophyta</taxon>
        <taxon>Spermatophyta</taxon>
        <taxon>Magnoliopsida</taxon>
        <taxon>Magnoliidae</taxon>
        <taxon>Laurales</taxon>
        <taxon>Lauraceae</taxon>
        <taxon>Cinnamomum</taxon>
    </lineage>
</organism>
<evidence type="ECO:0000256" key="6">
    <source>
        <dbReference type="SAM" id="MobiDB-lite"/>
    </source>
</evidence>
<feature type="region of interest" description="Disordered" evidence="6">
    <location>
        <begin position="885"/>
        <end position="1155"/>
    </location>
</feature>
<feature type="region of interest" description="Disordered" evidence="6">
    <location>
        <begin position="1294"/>
        <end position="1331"/>
    </location>
</feature>
<feature type="region of interest" description="Disordered" evidence="6">
    <location>
        <begin position="1461"/>
        <end position="1494"/>
    </location>
</feature>
<comment type="caution">
    <text evidence="8">The sequence shown here is derived from an EMBL/GenBank/DDBJ whole genome shotgun (WGS) entry which is preliminary data.</text>
</comment>
<feature type="compositionally biased region" description="Polar residues" evidence="6">
    <location>
        <begin position="1623"/>
        <end position="1639"/>
    </location>
</feature>
<dbReference type="FunFam" id="1.25.40.180:FF:000034">
    <property type="entry name" value="Eukaryotic translation initiation factor 4G"/>
    <property type="match status" value="2"/>
</dbReference>
<feature type="region of interest" description="Disordered" evidence="6">
    <location>
        <begin position="1839"/>
        <end position="1923"/>
    </location>
</feature>
<feature type="compositionally biased region" description="Polar residues" evidence="6">
    <location>
        <begin position="2492"/>
        <end position="2503"/>
    </location>
</feature>
<feature type="compositionally biased region" description="Basic and acidic residues" evidence="6">
    <location>
        <begin position="1542"/>
        <end position="1568"/>
    </location>
</feature>
<feature type="compositionally biased region" description="Basic and acidic residues" evidence="6">
    <location>
        <begin position="1900"/>
        <end position="1910"/>
    </location>
</feature>
<dbReference type="Gene3D" id="1.25.40.180">
    <property type="match status" value="5"/>
</dbReference>
<dbReference type="GO" id="GO:0003729">
    <property type="term" value="F:mRNA binding"/>
    <property type="evidence" value="ECO:0007669"/>
    <property type="project" value="TreeGrafter"/>
</dbReference>
<dbReference type="Proteomes" id="UP000283530">
    <property type="component" value="Unassembled WGS sequence"/>
</dbReference>
<feature type="domain" description="MI" evidence="7">
    <location>
        <begin position="2679"/>
        <end position="2804"/>
    </location>
</feature>
<feature type="domain" description="MI" evidence="7">
    <location>
        <begin position="718"/>
        <end position="839"/>
    </location>
</feature>
<dbReference type="InterPro" id="IPR003890">
    <property type="entry name" value="MIF4G-like_typ-3"/>
</dbReference>
<dbReference type="STRING" id="337451.A0A3S3QM49"/>
<dbReference type="GO" id="GO:0003743">
    <property type="term" value="F:translation initiation factor activity"/>
    <property type="evidence" value="ECO:0007669"/>
    <property type="project" value="UniProtKB-KW"/>
</dbReference>
<gene>
    <name evidence="8" type="ORF">CKAN_01631400</name>
</gene>
<dbReference type="EMBL" id="QPKB01000006">
    <property type="protein sequence ID" value="RWR87375.1"/>
    <property type="molecule type" value="Genomic_DNA"/>
</dbReference>
<evidence type="ECO:0000256" key="1">
    <source>
        <dbReference type="ARBA" id="ARBA00005775"/>
    </source>
</evidence>
<feature type="compositionally biased region" description="Polar residues" evidence="6">
    <location>
        <begin position="1134"/>
        <end position="1155"/>
    </location>
</feature>
<feature type="compositionally biased region" description="Basic and acidic residues" evidence="6">
    <location>
        <begin position="2444"/>
        <end position="2461"/>
    </location>
</feature>
<accession>A0A3S3QM49</accession>
<proteinExistence type="inferred from homology"/>
<feature type="compositionally biased region" description="Low complexity" evidence="6">
    <location>
        <begin position="1520"/>
        <end position="1530"/>
    </location>
</feature>
<feature type="region of interest" description="Disordered" evidence="6">
    <location>
        <begin position="1509"/>
        <end position="1639"/>
    </location>
</feature>
<reference evidence="8 9" key="1">
    <citation type="journal article" date="2019" name="Nat. Plants">
        <title>Stout camphor tree genome fills gaps in understanding of flowering plant genome evolution.</title>
        <authorList>
            <person name="Chaw S.M."/>
            <person name="Liu Y.C."/>
            <person name="Wu Y.W."/>
            <person name="Wang H.Y."/>
            <person name="Lin C.I."/>
            <person name="Wu C.S."/>
            <person name="Ke H.M."/>
            <person name="Chang L.Y."/>
            <person name="Hsu C.Y."/>
            <person name="Yang H.T."/>
            <person name="Sudianto E."/>
            <person name="Hsu M.H."/>
            <person name="Wu K.P."/>
            <person name="Wang L.N."/>
            <person name="Leebens-Mack J.H."/>
            <person name="Tsai I.J."/>
        </authorList>
    </citation>
    <scope>NUCLEOTIDE SEQUENCE [LARGE SCALE GENOMIC DNA]</scope>
    <source>
        <strain evidence="9">cv. Chaw 1501</strain>
        <tissue evidence="8">Young leaves</tissue>
    </source>
</reference>
<evidence type="ECO:0000256" key="5">
    <source>
        <dbReference type="ARBA" id="ARBA00067320"/>
    </source>
</evidence>
<dbReference type="PANTHER" id="PTHR23253">
    <property type="entry name" value="EUKARYOTIC TRANSLATION INITIATION FACTOR 4 GAMMA"/>
    <property type="match status" value="1"/>
</dbReference>
<feature type="compositionally biased region" description="Polar residues" evidence="6">
    <location>
        <begin position="974"/>
        <end position="983"/>
    </location>
</feature>
<feature type="compositionally biased region" description="Polar residues" evidence="6">
    <location>
        <begin position="1569"/>
        <end position="1588"/>
    </location>
</feature>
<name>A0A3S3QM49_9MAGN</name>
<feature type="region of interest" description="Disordered" evidence="6">
    <location>
        <begin position="2443"/>
        <end position="2514"/>
    </location>
</feature>
<keyword evidence="4" id="KW-0648">Protein biosynthesis</keyword>
<dbReference type="SMART" id="SM00544">
    <property type="entry name" value="MA3"/>
    <property type="match status" value="2"/>
</dbReference>
<feature type="compositionally biased region" description="Low complexity" evidence="6">
    <location>
        <begin position="1047"/>
        <end position="1061"/>
    </location>
</feature>
<feature type="compositionally biased region" description="Polar residues" evidence="6">
    <location>
        <begin position="1855"/>
        <end position="1874"/>
    </location>
</feature>
<evidence type="ECO:0000256" key="2">
    <source>
        <dbReference type="ARBA" id="ARBA00022540"/>
    </source>
</evidence>
<feature type="compositionally biased region" description="Low complexity" evidence="6">
    <location>
        <begin position="1887"/>
        <end position="1897"/>
    </location>
</feature>
<keyword evidence="2 8" id="KW-0396">Initiation factor</keyword>
<evidence type="ECO:0000256" key="4">
    <source>
        <dbReference type="ARBA" id="ARBA00022917"/>
    </source>
</evidence>
<feature type="compositionally biased region" description="Polar residues" evidence="6">
    <location>
        <begin position="995"/>
        <end position="1020"/>
    </location>
</feature>
<feature type="compositionally biased region" description="Low complexity" evidence="6">
    <location>
        <begin position="956"/>
        <end position="973"/>
    </location>
</feature>
<dbReference type="GO" id="GO:0006417">
    <property type="term" value="P:regulation of translation"/>
    <property type="evidence" value="ECO:0007669"/>
    <property type="project" value="UniProtKB-KW"/>
</dbReference>
<dbReference type="SMART" id="SM00543">
    <property type="entry name" value="MIF4G"/>
    <property type="match status" value="3"/>
</dbReference>
<sequence length="2868" mass="316066">MGQLGWVMEEKTMEESSVTSSFVVQKDDQSQLHDDAFRALPPQFGSSIDPGSVEGMQALNKNGRRYNYKEKTKQRKLNAIVNKLSPQNFDRLIQQVKDVNIDTVVTLTGVISLIFQTLDATTSETYANFCIHLDGVLPVFSTGDETITFKKLLVSQCQKEFQQGGREEAEDNRVEKLKEEDMEEKVKSRRRWIGNIQLIGELYKKRMFQEVIMHMCIVELLKKEDGEALSILMRIIGEEIDSLRSKRLMDAFFYKMQKLSNDQKLPSRVRFMLKDTVDLRKNKWHQRKFERVETEKVYRGTSKELSSVPRRMFHAGSGFGSARTVKYIGYCPNEPVPLSSPVTPLMVMHKAERKLEIGIASDKEGDKQRQLEAILNKLTPLNFEQQFKKIREVDIDSAVTLTALVSRIFDRAVMNPTSCEMYANLCHHLAGALPDFSEDNEKITFKRLLLNKCQEEFERGEREQAEANRVKEGEIKQSVEEREEKRVQAQRRMLGNIQLIGELYIKKMLTERIMHECIKKLLGQYQNPDEKDIEALCKLMSTIGEMIDHPKAKEHMDAYFDVMLKLSNNQKLSCRVRFMLKDTIDLRNNKWHQRRKFNWVETKEVYSDTSKELSPLGSRASQSHAGYGINYARRGKQTRHYPQGPASLSSQLSLPKHTLYDLPHRGSQCMTRGVRFQDGHPSESRTLPVSFPRRPARVQSPMPSIPLADVSSTWAPSDLRSISMATIREYYGVRDDDEVRLCIKELNAPRFYPKMIKLWIEDSFDRANDVDRDLLAKLLVKLSNSNDISRAQLMFKSVLSILEDAVIDSPNAAKYFGRILGKVIILESIFCLTLIGNLILKGGSKPGRLVQIGIASDILFSILDTIRAEKGESVLNEMWTGSNLKLEDFQPPDTSESLKGRKEEERGGLDLSFMSLNQSKVEKSEAQVRRPGRHGNSSQQRNFVGGGGKGGGGGVAAPPLSSPGSSSPVPSLPTNRSFKKSSNGQGGQPRMGGASLNSESNVAVSNARITQNGAHAQSQLHDAPASGAAKRIDSSVSKSSRTLPKAPSSQPGPGSGPPSESATPVTPSKGDVSKAFPLQFGSISPGFMNGMQIPARTSSAPPNLDEQKRDQARNNSSKAMPTLPIPSAHRAQQLKKNVSSTNQPNIVESHPPSQANRDAQVQILAGSVATTTQKSTAIPITAISMPMPYQQPSIPLQFGAPGAQMQSQGVTTSSLQMPMPLPVGNTTQVQQQVFVSGLQPHPLQPPGMLHQGQSLGFAPQIGHQMGNLGMGMAPPFAPQQPGKFGGTRKTVKITHPDTHEELKLDKRADSYSDVGSSGPRGHPNVPPQSQPIQSFSPAHSMNYYPTIPSNSYNPSIYFSNPTSVPLTSTQMTPGSSATRYNYPVGQGGPPMSFMFPSVSKAGPPVHGVTESSNLEHGRDGYMVSASAPSASVRVTVKPAVKPLAEKVVTPVIVSSPVIKGESPKLMRQPGEASASNQQIDNDVCSKQPKSISEISDSMPLPVSIKHSTHASAPVSLHGLPSSTSSVPTTPAEVSATVATKADVQRREPFKRSDSLKDQQRKPGKKEPQLSEQQHQVNFADSANRSNSPFVKLSGDVSPSDLNVEQASKNPDNLQPPSERVAEPTTSSSTPRNLECNVSFSSDTGKGNALASLESSGMSLEASEELCQEAHAACCDASATLADGVLDGEGWTSEPSNPSGLEVGETASEKSDTLLRKEKEGHVSLGVRLKQETTVTENRVTAIADGSVHDGDNSEVHAESTIVSESASDKQTEVVLQHVAIPEYAEEMNVFGESKSCDSEVGRPVDNLVMSSSTGASSVSIDGTTAPPCHMSLADALEEKTSSIASSKTDGEEVSLTGSGILSRETTTATPSALSEMTRKHEGRGVESTSGGQTSTSSLVSKDKIPREQSRPKTTPTGKKKSWKELLSKADAAGITSDLYLAYKVPEEKHETSITSESTDSAAAADEKGACVERDTVTAEDGQNKSELDDWEDAAEIPTPKLKKSENGELVHGATKPDDEYEGGVTGQRKYTRDFLLTFSDQFIDLPSGFEIGPDMVDALMSGHVAASHLVDRDSYSSSGRIIDRAIGGSRNDRRGSGIVDDDKWGKAPSSFGSGRDPHMDGTHGGMAVNFRPGQAGNHGVLRYPRGQSSGQYVGGILSGPMQALASPGGMARNSPDVDRWQRAKGLIPAPLTPLQAMHKAERKYEIGKVSDREETKQRQLKAILNKLTPQNFEKLFQQVKEVNIDSAPTLIGVISQIFDKALMEPTFCEMYADFCHHLAGALPDFSEDNEKITFKRLLLNKCQEEFERGEREQAEANRVEEGEIKLSAEEREEKRVKARRRMLGNIRLIGELYNKKMLTERIMHECIKKLLGQYQNPDEEDIEALCKLMSTIGEMIDHPKAKEHMDAYFDVMLKLSNNQKLSSRVRFMLKDAIDLRKNKWQQRRKIEGPKKIEEVHRDAAQERQLQTSRLSRSGSGISSVRRGTPIDYGPRGSTTLSSSNALQMSVPRSLPPQLRGYGIQDVRLEDRHSHESKMVSIPLPQRPIDDDSITLGPQGGLARGMSIRGQPLMASVPLDVSTTGDPRRMASGPNGCSPASDWAHYNSREEPMQRYMPERFMATPGYEQSNSLERNRSFGSRDFRNVDRSFDRSMAALPATGRVQGSTSGAQNVPFESKLSEDHLRNMSISTIREYYSARNEEEVRLCIKDLHAPSFYPDMIMLWVADSFDRKNEIDRELLANLLVNLCKSRDGLLSQVQLIKGFETVLATLEDTVTDSPKAAEYLGRILGKVISENAVPLREIGRIIKDGGEERGRLKETGLASDVLVSIFEFLKGNRGDTILSEMWKSSNLRLEDFRHPDPIKSRRLDAFM</sequence>
<feature type="compositionally biased region" description="Basic and acidic residues" evidence="6">
    <location>
        <begin position="896"/>
        <end position="908"/>
    </location>
</feature>
<feature type="compositionally biased region" description="Low complexity" evidence="6">
    <location>
        <begin position="1952"/>
        <end position="1963"/>
    </location>
</feature>
<evidence type="ECO:0000256" key="3">
    <source>
        <dbReference type="ARBA" id="ARBA00022845"/>
    </source>
</evidence>
<dbReference type="Pfam" id="PF02854">
    <property type="entry name" value="MIF4G"/>
    <property type="match status" value="3"/>
</dbReference>
<feature type="region of interest" description="Disordered" evidence="6">
    <location>
        <begin position="1950"/>
        <end position="2024"/>
    </location>
</feature>
<feature type="compositionally biased region" description="Basic and acidic residues" evidence="6">
    <location>
        <begin position="1964"/>
        <end position="1987"/>
    </location>
</feature>
<dbReference type="Pfam" id="PF02847">
    <property type="entry name" value="MA3"/>
    <property type="match status" value="2"/>
</dbReference>
<evidence type="ECO:0000313" key="9">
    <source>
        <dbReference type="Proteomes" id="UP000283530"/>
    </source>
</evidence>
<feature type="compositionally biased region" description="Polar residues" evidence="6">
    <location>
        <begin position="1599"/>
        <end position="1615"/>
    </location>
</feature>
<feature type="compositionally biased region" description="Basic and acidic residues" evidence="6">
    <location>
        <begin position="2090"/>
        <end position="2105"/>
    </location>
</feature>
<dbReference type="GO" id="GO:0016281">
    <property type="term" value="C:eukaryotic translation initiation factor 4F complex"/>
    <property type="evidence" value="ECO:0007669"/>
    <property type="project" value="TreeGrafter"/>
</dbReference>
<evidence type="ECO:0000313" key="8">
    <source>
        <dbReference type="EMBL" id="RWR87375.1"/>
    </source>
</evidence>
<feature type="compositionally biased region" description="Basic and acidic residues" evidence="6">
    <location>
        <begin position="1294"/>
        <end position="1310"/>
    </location>
</feature>
<dbReference type="PROSITE" id="PS51366">
    <property type="entry name" value="MI"/>
    <property type="match status" value="2"/>
</dbReference>
<dbReference type="OrthoDB" id="514777at2759"/>
<dbReference type="InterPro" id="IPR016024">
    <property type="entry name" value="ARM-type_fold"/>
</dbReference>
<feature type="region of interest" description="Disordered" evidence="6">
    <location>
        <begin position="672"/>
        <end position="695"/>
    </location>
</feature>
<feature type="compositionally biased region" description="Low complexity" evidence="6">
    <location>
        <begin position="2468"/>
        <end position="2483"/>
    </location>
</feature>
<feature type="region of interest" description="Disordered" evidence="6">
    <location>
        <begin position="2086"/>
        <end position="2116"/>
    </location>
</feature>
<comment type="similarity">
    <text evidence="1">Belongs to the eukaryotic initiation factor 4G family.</text>
</comment>
<evidence type="ECO:0000259" key="7">
    <source>
        <dbReference type="PROSITE" id="PS51366"/>
    </source>
</evidence>
<dbReference type="SUPFAM" id="SSF48371">
    <property type="entry name" value="ARM repeat"/>
    <property type="match status" value="5"/>
</dbReference>
<protein>
    <recommendedName>
        <fullName evidence="5">Eukaryotic translation initiation factor 4G</fullName>
    </recommendedName>
</protein>
<dbReference type="InterPro" id="IPR003891">
    <property type="entry name" value="Initiation_fac_eIF4g_MI"/>
</dbReference>